<dbReference type="AlphaFoldDB" id="A0A0U5B6M1"/>
<name>A0A0U5B6M1_9MICO</name>
<dbReference type="EMBL" id="AP017315">
    <property type="protein sequence ID" value="BAU31561.1"/>
    <property type="molecule type" value="Genomic_DNA"/>
</dbReference>
<reference evidence="3" key="1">
    <citation type="submission" date="2015-12" db="EMBL/GenBank/DDBJ databases">
        <authorList>
            <person name="Shamseldin A."/>
            <person name="Moawad H."/>
            <person name="Abd El-Rahim W.M."/>
            <person name="Sadowsky M.J."/>
        </authorList>
    </citation>
    <scope>NUCLEOTIDE SEQUENCE [LARGE SCALE GENOMIC DNA]</scope>
    <source>
        <strain evidence="3">JAM AC0309</strain>
    </source>
</reference>
<keyword evidence="1" id="KW-0472">Membrane</keyword>
<feature type="transmembrane region" description="Helical" evidence="1">
    <location>
        <begin position="12"/>
        <end position="41"/>
    </location>
</feature>
<protein>
    <submittedName>
        <fullName evidence="2">Putative secreted protein</fullName>
    </submittedName>
</protein>
<gene>
    <name evidence="2" type="ORF">MalAC0309_0692</name>
</gene>
<evidence type="ECO:0000313" key="3">
    <source>
        <dbReference type="Proteomes" id="UP000218965"/>
    </source>
</evidence>
<organism evidence="2 3">
    <name type="scientific">Microcella alkaliphila</name>
    <dbReference type="NCBI Taxonomy" id="279828"/>
    <lineage>
        <taxon>Bacteria</taxon>
        <taxon>Bacillati</taxon>
        <taxon>Actinomycetota</taxon>
        <taxon>Actinomycetes</taxon>
        <taxon>Micrococcales</taxon>
        <taxon>Microbacteriaceae</taxon>
        <taxon>Microcella</taxon>
    </lineage>
</organism>
<dbReference type="KEGG" id="malk:MalAC0309_0692"/>
<evidence type="ECO:0000313" key="2">
    <source>
        <dbReference type="EMBL" id="BAU31561.1"/>
    </source>
</evidence>
<keyword evidence="1" id="KW-0812">Transmembrane</keyword>
<dbReference type="Proteomes" id="UP000218965">
    <property type="component" value="Chromosome"/>
</dbReference>
<reference evidence="2 3" key="2">
    <citation type="submission" date="2016-01" db="EMBL/GenBank/DDBJ databases">
        <title>Microcella alkaliphila JAM AC0309 whole genome shotgun sequence.</title>
        <authorList>
            <person name="Kurata A."/>
            <person name="Hirose Y."/>
            <person name="Kishimoto N."/>
            <person name="Kobayashi T."/>
        </authorList>
    </citation>
    <scope>NUCLEOTIDE SEQUENCE [LARGE SCALE GENOMIC DNA]</scope>
    <source>
        <strain evidence="2 3">JAM AC0309</strain>
    </source>
</reference>
<sequence>MRRIHFRLVELFGGIVSGVLTAAFTVGIVVTGVLVGGIVMVSRGRHRPERELESQRTQAGVALVQADDALQSADRELGFALAQFGERDTAEFRAAIDAAEEDRREIFRLHGMLVDDPAPGLRQRERADRIVMLAERIAASLGEHETAFRRRRSAESGARERLTRLRERSAAVRARHADEERARRHETPDIYSARALGAAADAPRLAAERLDAADAALTRVDDALAQAVPPPVTDALDDADVAILAAERLLDDRAAAVARLDDVAAALDALAADARVQRTEALAAVDSAPDPDTAAGITRAVADVDTALSSTVDARDPLPALTRLRGALDALDVALAAARTQAQRLSHAREALDAAMVTARIQLADAEAAGRGRGAAAARARLEQARRELELAERESSTDPVAALDAARRAITHARDADVLARY</sequence>
<accession>A0A0U5B6M1</accession>
<keyword evidence="1" id="KW-1133">Transmembrane helix</keyword>
<proteinExistence type="predicted"/>
<evidence type="ECO:0000256" key="1">
    <source>
        <dbReference type="SAM" id="Phobius"/>
    </source>
</evidence>